<evidence type="ECO:0000313" key="9">
    <source>
        <dbReference type="Proteomes" id="UP001153555"/>
    </source>
</evidence>
<feature type="compositionally biased region" description="Pro residues" evidence="6">
    <location>
        <begin position="514"/>
        <end position="539"/>
    </location>
</feature>
<feature type="compositionally biased region" description="Low complexity" evidence="6">
    <location>
        <begin position="339"/>
        <end position="348"/>
    </location>
</feature>
<dbReference type="InterPro" id="IPR007325">
    <property type="entry name" value="KFase/CYL"/>
</dbReference>
<dbReference type="AlphaFoldDB" id="A0A9N7R2P7"/>
<comment type="similarity">
    <text evidence="2">Belongs to the Cyclase 1 superfamily.</text>
</comment>
<feature type="compositionally biased region" description="Basic and acidic residues" evidence="6">
    <location>
        <begin position="404"/>
        <end position="424"/>
    </location>
</feature>
<dbReference type="OrthoDB" id="2012132at2759"/>
<feature type="compositionally biased region" description="Pro residues" evidence="6">
    <location>
        <begin position="428"/>
        <end position="508"/>
    </location>
</feature>
<name>A0A9N7R2P7_STRHE</name>
<gene>
    <name evidence="8" type="ORF">SHERM_10222</name>
</gene>
<dbReference type="Pfam" id="PF04199">
    <property type="entry name" value="Cyclase"/>
    <property type="match status" value="1"/>
</dbReference>
<dbReference type="Gene3D" id="3.50.30.50">
    <property type="entry name" value="Putative cyclase"/>
    <property type="match status" value="1"/>
</dbReference>
<organism evidence="8 9">
    <name type="scientific">Striga hermonthica</name>
    <name type="common">Purple witchweed</name>
    <name type="synonym">Buchnera hermonthica</name>
    <dbReference type="NCBI Taxonomy" id="68872"/>
    <lineage>
        <taxon>Eukaryota</taxon>
        <taxon>Viridiplantae</taxon>
        <taxon>Streptophyta</taxon>
        <taxon>Embryophyta</taxon>
        <taxon>Tracheophyta</taxon>
        <taxon>Spermatophyta</taxon>
        <taxon>Magnoliopsida</taxon>
        <taxon>eudicotyledons</taxon>
        <taxon>Gunneridae</taxon>
        <taxon>Pentapetalae</taxon>
        <taxon>asterids</taxon>
        <taxon>lamiids</taxon>
        <taxon>Lamiales</taxon>
        <taxon>Orobanchaceae</taxon>
        <taxon>Buchnereae</taxon>
        <taxon>Striga</taxon>
    </lineage>
</organism>
<keyword evidence="5 7" id="KW-0732">Signal</keyword>
<dbReference type="InterPro" id="IPR037175">
    <property type="entry name" value="KFase_sf"/>
</dbReference>
<evidence type="ECO:0000256" key="4">
    <source>
        <dbReference type="ARBA" id="ARBA00022530"/>
    </source>
</evidence>
<comment type="subcellular location">
    <subcellularLocation>
        <location evidence="1">Secreted</location>
        <location evidence="1">Extracellular space</location>
        <location evidence="1">Extracellular matrix</location>
    </subcellularLocation>
</comment>
<feature type="compositionally biased region" description="Pro residues" evidence="6">
    <location>
        <begin position="548"/>
        <end position="595"/>
    </location>
</feature>
<dbReference type="FunFam" id="3.50.30.50:FF:000002">
    <property type="entry name" value="Kynurenine formamidase"/>
    <property type="match status" value="1"/>
</dbReference>
<feature type="region of interest" description="Disordered" evidence="6">
    <location>
        <begin position="339"/>
        <end position="606"/>
    </location>
</feature>
<evidence type="ECO:0000313" key="8">
    <source>
        <dbReference type="EMBL" id="CAA0807498.1"/>
    </source>
</evidence>
<dbReference type="SUPFAM" id="SSF102198">
    <property type="entry name" value="Putative cyclase"/>
    <property type="match status" value="1"/>
</dbReference>
<keyword evidence="4" id="KW-0272">Extracellular matrix</keyword>
<feature type="chain" id="PRO_5040204935" evidence="7">
    <location>
        <begin position="18"/>
        <end position="880"/>
    </location>
</feature>
<dbReference type="InterPro" id="IPR009646">
    <property type="entry name" value="Root_cap"/>
</dbReference>
<feature type="signal peptide" evidence="7">
    <location>
        <begin position="1"/>
        <end position="17"/>
    </location>
</feature>
<dbReference type="EMBL" id="CACSLK010001140">
    <property type="protein sequence ID" value="CAA0807498.1"/>
    <property type="molecule type" value="Genomic_DNA"/>
</dbReference>
<dbReference type="Pfam" id="PF06830">
    <property type="entry name" value="Root_cap"/>
    <property type="match status" value="1"/>
</dbReference>
<evidence type="ECO:0000256" key="3">
    <source>
        <dbReference type="ARBA" id="ARBA00022525"/>
    </source>
</evidence>
<sequence>MISALLPLLLICAAAHGVFMYAMPNPDAAYPPPYGHDESCTTSAAANDRLPPRRDIRGTGRILDITHRVHKDLPSWDSEDGLGRYVWLAKSMKNGSLANNSEMKLGAHTGTHVDAPGHVYDHYFDSGFDVDTLDLEVLNGPALLVDVPRDKNITAEVMESLNIPKGVKRVLFRTLNTDRGLMYKTAFDTSYVGFMKDGAQWLVDNTDIKLVGIDYLSVAAYDDLIPSHLVLLKSKEIILVEGLKLDKVPVGLYNLHCLPLRLVGSEGSPIRCILIKWHSDFSIIVEATPPGIAKNPSHARCLIKKYKHCYNLEHVCPKYCPDSCSVECVSCKPICGGVSTIPTPDSESPSPPEGSPGIGSDDSKGDDNGKGGGKGDDDNGEGNGKGGGEGDDNNNGKGHRKGGGKGDDDNGKGHGKGGGDDRNETPPTQTPVPPQSPPAPVPDSPLNSPPSIPVTPPPSSPTPTPVPPQSPPAPVPDSPPNSPPSIPVTPPLSPPTPTPAPPQSPPTPISDSPPFSPPSIPVTPPPSPSTPTPVPPQSPPALMSDSPPNSPPSIPITPPQTPPPSTPTNSPPTPSTPTPPSPVTRPPPADVPTPPTDLSEAAGGRRKRCRNRNYPHCYGVQHVCPAYCPRTCEIDCVTCRPVCQCDMPGAVCQDPRFIGGDGITFYFHGKKGRDFCLVNQPNLHINAHFIGRRNENMKRDFTWVQSIGILFGPHRLLVGTQKTAIWNDAVDRLSLAFDGEPIALPTAEGFKWKATNLPSANISANVVPITKHESKVHNYRITDDDCFAHLELGFKFFSLSENVNGVLGQTYGKNYVSRVEMGVPMPVLGGKREFAVSNLFAADCEVSQFQSGEMQLGSVLELPAINCSSGVDGKGVVCKR</sequence>
<feature type="compositionally biased region" description="Basic and acidic residues" evidence="6">
    <location>
        <begin position="361"/>
        <end position="377"/>
    </location>
</feature>
<evidence type="ECO:0000256" key="2">
    <source>
        <dbReference type="ARBA" id="ARBA00007865"/>
    </source>
</evidence>
<protein>
    <submittedName>
        <fullName evidence="8">Cyclase family protein</fullName>
    </submittedName>
</protein>
<evidence type="ECO:0000256" key="5">
    <source>
        <dbReference type="ARBA" id="ARBA00022729"/>
    </source>
</evidence>
<keyword evidence="9" id="KW-1185">Reference proteome</keyword>
<dbReference type="GO" id="GO:0019441">
    <property type="term" value="P:L-tryptophan catabolic process to kynurenine"/>
    <property type="evidence" value="ECO:0007669"/>
    <property type="project" value="InterPro"/>
</dbReference>
<feature type="region of interest" description="Disordered" evidence="6">
    <location>
        <begin position="34"/>
        <end position="53"/>
    </location>
</feature>
<evidence type="ECO:0000256" key="1">
    <source>
        <dbReference type="ARBA" id="ARBA00004498"/>
    </source>
</evidence>
<dbReference type="PANTHER" id="PTHR31656">
    <property type="entry name" value="ROOT CAP DOMAIN-CONTAINING PROTEIN"/>
    <property type="match status" value="1"/>
</dbReference>
<keyword evidence="3" id="KW-0964">Secreted</keyword>
<dbReference type="GO" id="GO:0004061">
    <property type="term" value="F:arylformamidase activity"/>
    <property type="evidence" value="ECO:0007669"/>
    <property type="project" value="InterPro"/>
</dbReference>
<proteinExistence type="inferred from homology"/>
<reference evidence="8" key="1">
    <citation type="submission" date="2019-12" db="EMBL/GenBank/DDBJ databases">
        <authorList>
            <person name="Scholes J."/>
        </authorList>
    </citation>
    <scope>NUCLEOTIDE SEQUENCE</scope>
</reference>
<evidence type="ECO:0000256" key="7">
    <source>
        <dbReference type="SAM" id="SignalP"/>
    </source>
</evidence>
<dbReference type="Proteomes" id="UP001153555">
    <property type="component" value="Unassembled WGS sequence"/>
</dbReference>
<accession>A0A9N7R2P7</accession>
<comment type="caution">
    <text evidence="8">The sequence shown here is derived from an EMBL/GenBank/DDBJ whole genome shotgun (WGS) entry which is preliminary data.</text>
</comment>
<evidence type="ECO:0000256" key="6">
    <source>
        <dbReference type="SAM" id="MobiDB-lite"/>
    </source>
</evidence>